<proteinExistence type="predicted"/>
<protein>
    <submittedName>
        <fullName evidence="3">Uncharacterized protein</fullName>
    </submittedName>
</protein>
<feature type="non-terminal residue" evidence="3">
    <location>
        <position position="135"/>
    </location>
</feature>
<evidence type="ECO:0000313" key="3">
    <source>
        <dbReference type="EMBL" id="EPS66820.1"/>
    </source>
</evidence>
<dbReference type="Proteomes" id="UP000015453">
    <property type="component" value="Unassembled WGS sequence"/>
</dbReference>
<gene>
    <name evidence="3" type="ORF">M569_07958</name>
</gene>
<name>S8CJB0_9LAMI</name>
<evidence type="ECO:0000256" key="1">
    <source>
        <dbReference type="SAM" id="Coils"/>
    </source>
</evidence>
<comment type="caution">
    <text evidence="3">The sequence shown here is derived from an EMBL/GenBank/DDBJ whole genome shotgun (WGS) entry which is preliminary data.</text>
</comment>
<keyword evidence="1" id="KW-0175">Coiled coil</keyword>
<dbReference type="PANTHER" id="PTHR34466:SF3">
    <property type="entry name" value="OS11G0129800 PROTEIN"/>
    <property type="match status" value="1"/>
</dbReference>
<accession>S8CJB0</accession>
<reference evidence="3 4" key="1">
    <citation type="journal article" date="2013" name="BMC Genomics">
        <title>The miniature genome of a carnivorous plant Genlisea aurea contains a low number of genes and short non-coding sequences.</title>
        <authorList>
            <person name="Leushkin E.V."/>
            <person name="Sutormin R.A."/>
            <person name="Nabieva E.R."/>
            <person name="Penin A.A."/>
            <person name="Kondrashov A.S."/>
            <person name="Logacheva M.D."/>
        </authorList>
    </citation>
    <scope>NUCLEOTIDE SEQUENCE [LARGE SCALE GENOMIC DNA]</scope>
</reference>
<feature type="region of interest" description="Disordered" evidence="2">
    <location>
        <begin position="71"/>
        <end position="100"/>
    </location>
</feature>
<feature type="coiled-coil region" evidence="1">
    <location>
        <begin position="34"/>
        <end position="61"/>
    </location>
</feature>
<dbReference type="EMBL" id="AUSU01003458">
    <property type="protein sequence ID" value="EPS66820.1"/>
    <property type="molecule type" value="Genomic_DNA"/>
</dbReference>
<evidence type="ECO:0000313" key="4">
    <source>
        <dbReference type="Proteomes" id="UP000015453"/>
    </source>
</evidence>
<feature type="non-terminal residue" evidence="3">
    <location>
        <position position="1"/>
    </location>
</feature>
<organism evidence="3 4">
    <name type="scientific">Genlisea aurea</name>
    <dbReference type="NCBI Taxonomy" id="192259"/>
    <lineage>
        <taxon>Eukaryota</taxon>
        <taxon>Viridiplantae</taxon>
        <taxon>Streptophyta</taxon>
        <taxon>Embryophyta</taxon>
        <taxon>Tracheophyta</taxon>
        <taxon>Spermatophyta</taxon>
        <taxon>Magnoliopsida</taxon>
        <taxon>eudicotyledons</taxon>
        <taxon>Gunneridae</taxon>
        <taxon>Pentapetalae</taxon>
        <taxon>asterids</taxon>
        <taxon>lamiids</taxon>
        <taxon>Lamiales</taxon>
        <taxon>Lentibulariaceae</taxon>
        <taxon>Genlisea</taxon>
    </lineage>
</organism>
<dbReference type="AlphaFoldDB" id="S8CJB0"/>
<keyword evidence="4" id="KW-1185">Reference proteome</keyword>
<evidence type="ECO:0000256" key="2">
    <source>
        <dbReference type="SAM" id="MobiDB-lite"/>
    </source>
</evidence>
<sequence length="135" mass="15524">AFRRKSAKSVAASLLNSHPISLISDYPGLISDIRRDYIVKLEESEIRAEKLRADLVVEELRRKGLDRVLREMLPKPKTSSLQRSNRRRQRSHERRALSEQLSEEAMAYFDECISLSTLNSSDFSASEDPLRDSTM</sequence>
<dbReference type="OrthoDB" id="660305at2759"/>
<dbReference type="PANTHER" id="PTHR34466">
    <property type="entry name" value="OS11G0129800 PROTEIN"/>
    <property type="match status" value="1"/>
</dbReference>
<feature type="compositionally biased region" description="Basic residues" evidence="2">
    <location>
        <begin position="84"/>
        <end position="93"/>
    </location>
</feature>